<evidence type="ECO:0008006" key="3">
    <source>
        <dbReference type="Google" id="ProtNLM"/>
    </source>
</evidence>
<dbReference type="AlphaFoldDB" id="A0A4Y1ZYR4"/>
<evidence type="ECO:0000313" key="1">
    <source>
        <dbReference type="EMBL" id="GBL72613.1"/>
    </source>
</evidence>
<name>A0A4Y1ZYR4_ARAVE</name>
<keyword evidence="2" id="KW-1185">Reference proteome</keyword>
<evidence type="ECO:0000313" key="2">
    <source>
        <dbReference type="Proteomes" id="UP000499080"/>
    </source>
</evidence>
<dbReference type="Pfam" id="PF14223">
    <property type="entry name" value="Retrotran_gag_2"/>
    <property type="match status" value="1"/>
</dbReference>
<accession>A0A4Y1ZYR4</accession>
<dbReference type="EMBL" id="BGPR01000002">
    <property type="protein sequence ID" value="GBL72613.1"/>
    <property type="molecule type" value="Genomic_DNA"/>
</dbReference>
<dbReference type="OrthoDB" id="684929at2759"/>
<sequence>MKFRQVKKAYALMLSFLSNKVLVSLSEENTCASIFQKLKSTYLRDGAVNQILIRKRLCMLKKKEVSVQEHLNEVNGRVNQVKSCGVKISDMDIIVYILMLLPPEYDSTSAIENQPSEYISLQFAVNRLIHAEVLLKDRLVNLKRKHREVNRQTVLHFRQINELWSVSSVIEKDI</sequence>
<dbReference type="Proteomes" id="UP000499080">
    <property type="component" value="Unassembled WGS sequence"/>
</dbReference>
<reference evidence="1 2" key="1">
    <citation type="journal article" date="2019" name="Sci. Rep.">
        <title>Orb-weaving spider Araneus ventricosus genome elucidates the spidroin gene catalogue.</title>
        <authorList>
            <person name="Kono N."/>
            <person name="Nakamura H."/>
            <person name="Ohtoshi R."/>
            <person name="Moran D.A.P."/>
            <person name="Shinohara A."/>
            <person name="Yoshida Y."/>
            <person name="Fujiwara M."/>
            <person name="Mori M."/>
            <person name="Tomita M."/>
            <person name="Arakawa K."/>
        </authorList>
    </citation>
    <scope>NUCLEOTIDE SEQUENCE [LARGE SCALE GENOMIC DNA]</scope>
</reference>
<organism evidence="1 2">
    <name type="scientific">Araneus ventricosus</name>
    <name type="common">Orbweaver spider</name>
    <name type="synonym">Epeira ventricosa</name>
    <dbReference type="NCBI Taxonomy" id="182803"/>
    <lineage>
        <taxon>Eukaryota</taxon>
        <taxon>Metazoa</taxon>
        <taxon>Ecdysozoa</taxon>
        <taxon>Arthropoda</taxon>
        <taxon>Chelicerata</taxon>
        <taxon>Arachnida</taxon>
        <taxon>Araneae</taxon>
        <taxon>Araneomorphae</taxon>
        <taxon>Entelegynae</taxon>
        <taxon>Araneoidea</taxon>
        <taxon>Araneidae</taxon>
        <taxon>Araneus</taxon>
    </lineage>
</organism>
<proteinExistence type="predicted"/>
<gene>
    <name evidence="1" type="ORF">AVEN_127874_1</name>
</gene>
<protein>
    <recommendedName>
        <fullName evidence="3">Retrovirus-related Pol polyprotein from transposon TNT 1-94</fullName>
    </recommendedName>
</protein>
<comment type="caution">
    <text evidence="1">The sequence shown here is derived from an EMBL/GenBank/DDBJ whole genome shotgun (WGS) entry which is preliminary data.</text>
</comment>